<accession>A0ABQ1H688</accession>
<dbReference type="Proteomes" id="UP000617979">
    <property type="component" value="Unassembled WGS sequence"/>
</dbReference>
<comment type="caution">
    <text evidence="1">The sequence shown here is derived from an EMBL/GenBank/DDBJ whole genome shotgun (WGS) entry which is preliminary data.</text>
</comment>
<dbReference type="SUPFAM" id="SSF53795">
    <property type="entry name" value="PEP carboxykinase-like"/>
    <property type="match status" value="1"/>
</dbReference>
<name>A0ABQ1H688_9BACL</name>
<gene>
    <name evidence="1" type="ORF">GCM10007416_34890</name>
</gene>
<proteinExistence type="predicted"/>
<dbReference type="EMBL" id="BMEX01000034">
    <property type="protein sequence ID" value="GGA58738.1"/>
    <property type="molecule type" value="Genomic_DNA"/>
</dbReference>
<protein>
    <recommendedName>
        <fullName evidence="3">HPr kinase/phosphorylase</fullName>
    </recommendedName>
</protein>
<dbReference type="Gene3D" id="3.40.50.300">
    <property type="entry name" value="P-loop containing nucleotide triphosphate hydrolases"/>
    <property type="match status" value="1"/>
</dbReference>
<evidence type="ECO:0000313" key="2">
    <source>
        <dbReference type="Proteomes" id="UP000617979"/>
    </source>
</evidence>
<reference evidence="2" key="1">
    <citation type="journal article" date="2019" name="Int. J. Syst. Evol. Microbiol.">
        <title>The Global Catalogue of Microorganisms (GCM) 10K type strain sequencing project: providing services to taxonomists for standard genome sequencing and annotation.</title>
        <authorList>
            <consortium name="The Broad Institute Genomics Platform"/>
            <consortium name="The Broad Institute Genome Sequencing Center for Infectious Disease"/>
            <person name="Wu L."/>
            <person name="Ma J."/>
        </authorList>
    </citation>
    <scope>NUCLEOTIDE SEQUENCE [LARGE SCALE GENOMIC DNA]</scope>
    <source>
        <strain evidence="2">CGMCC 1.12404</strain>
    </source>
</reference>
<organism evidence="1 2">
    <name type="scientific">Kroppenstedtia guangzhouensis</name>
    <dbReference type="NCBI Taxonomy" id="1274356"/>
    <lineage>
        <taxon>Bacteria</taxon>
        <taxon>Bacillati</taxon>
        <taxon>Bacillota</taxon>
        <taxon>Bacilli</taxon>
        <taxon>Bacillales</taxon>
        <taxon>Thermoactinomycetaceae</taxon>
        <taxon>Kroppenstedtia</taxon>
    </lineage>
</organism>
<sequence>MQTENELINEHPHRVDLFLLGCQLRVHCKYENCAKDIREYFPHAVQPHWSTPDIQVFCDWERAGRYLFRSRPEKLQNSPLKGVYTQLLGGSVHEWTNHNPPLPPFVMAPLRDRFVGLHAGAVVTDNNQAMLFIGPSGSGKTTSTSVLVNSHSCHLLTDETVFIHRRTSLVEPFHREIRAVQPDPETGVLKKKSIHVDVFYDSVYTQPVPATHGVFLEPGSYAGIRPIYPAEALKRLIDNHLYLGCDYDEALVTLGLLAKDLSFVVLNYKTYDQLISMAPQTLKIHRQQKLV</sequence>
<evidence type="ECO:0000313" key="1">
    <source>
        <dbReference type="EMBL" id="GGA58738.1"/>
    </source>
</evidence>
<evidence type="ECO:0008006" key="3">
    <source>
        <dbReference type="Google" id="ProtNLM"/>
    </source>
</evidence>
<dbReference type="SUPFAM" id="SSF52540">
    <property type="entry name" value="P-loop containing nucleoside triphosphate hydrolases"/>
    <property type="match status" value="1"/>
</dbReference>
<keyword evidence="2" id="KW-1185">Reference proteome</keyword>
<dbReference type="InterPro" id="IPR027417">
    <property type="entry name" value="P-loop_NTPase"/>
</dbReference>